<proteinExistence type="predicted"/>
<protein>
    <submittedName>
        <fullName evidence="2">Uncharacterized protein</fullName>
    </submittedName>
</protein>
<evidence type="ECO:0000313" key="2">
    <source>
        <dbReference type="EMBL" id="KAK3326380.1"/>
    </source>
</evidence>
<name>A0AAE0IJV9_9PEZI</name>
<organism evidence="2 3">
    <name type="scientific">Apodospora peruviana</name>
    <dbReference type="NCBI Taxonomy" id="516989"/>
    <lineage>
        <taxon>Eukaryota</taxon>
        <taxon>Fungi</taxon>
        <taxon>Dikarya</taxon>
        <taxon>Ascomycota</taxon>
        <taxon>Pezizomycotina</taxon>
        <taxon>Sordariomycetes</taxon>
        <taxon>Sordariomycetidae</taxon>
        <taxon>Sordariales</taxon>
        <taxon>Lasiosphaeriaceae</taxon>
        <taxon>Apodospora</taxon>
    </lineage>
</organism>
<dbReference type="Proteomes" id="UP001283341">
    <property type="component" value="Unassembled WGS sequence"/>
</dbReference>
<keyword evidence="1" id="KW-1133">Transmembrane helix</keyword>
<reference evidence="2" key="1">
    <citation type="journal article" date="2023" name="Mol. Phylogenet. Evol.">
        <title>Genome-scale phylogeny and comparative genomics of the fungal order Sordariales.</title>
        <authorList>
            <person name="Hensen N."/>
            <person name="Bonometti L."/>
            <person name="Westerberg I."/>
            <person name="Brannstrom I.O."/>
            <person name="Guillou S."/>
            <person name="Cros-Aarteil S."/>
            <person name="Calhoun S."/>
            <person name="Haridas S."/>
            <person name="Kuo A."/>
            <person name="Mondo S."/>
            <person name="Pangilinan J."/>
            <person name="Riley R."/>
            <person name="LaButti K."/>
            <person name="Andreopoulos B."/>
            <person name="Lipzen A."/>
            <person name="Chen C."/>
            <person name="Yan M."/>
            <person name="Daum C."/>
            <person name="Ng V."/>
            <person name="Clum A."/>
            <person name="Steindorff A."/>
            <person name="Ohm R.A."/>
            <person name="Martin F."/>
            <person name="Silar P."/>
            <person name="Natvig D.O."/>
            <person name="Lalanne C."/>
            <person name="Gautier V."/>
            <person name="Ament-Velasquez S.L."/>
            <person name="Kruys A."/>
            <person name="Hutchinson M.I."/>
            <person name="Powell A.J."/>
            <person name="Barry K."/>
            <person name="Miller A.N."/>
            <person name="Grigoriev I.V."/>
            <person name="Debuchy R."/>
            <person name="Gladieux P."/>
            <person name="Hiltunen Thoren M."/>
            <person name="Johannesson H."/>
        </authorList>
    </citation>
    <scope>NUCLEOTIDE SEQUENCE</scope>
    <source>
        <strain evidence="2">CBS 118394</strain>
    </source>
</reference>
<keyword evidence="3" id="KW-1185">Reference proteome</keyword>
<accession>A0AAE0IJV9</accession>
<sequence length="110" mass="12591">MGMYLPRKTGRQAWMRLGVLVVLWDHYLIVLSLGGLPVQTRYFFSFVCKDIVFFLFCLHHRTVDSFGCLPLAVGFADARHDVAWHGMAMGVRQAQVVDKVDRRYGTRIGT</sequence>
<feature type="transmembrane region" description="Helical" evidence="1">
    <location>
        <begin position="13"/>
        <end position="36"/>
    </location>
</feature>
<dbReference type="AlphaFoldDB" id="A0AAE0IJV9"/>
<keyword evidence="1" id="KW-0812">Transmembrane</keyword>
<reference evidence="2" key="2">
    <citation type="submission" date="2023-06" db="EMBL/GenBank/DDBJ databases">
        <authorList>
            <consortium name="Lawrence Berkeley National Laboratory"/>
            <person name="Haridas S."/>
            <person name="Hensen N."/>
            <person name="Bonometti L."/>
            <person name="Westerberg I."/>
            <person name="Brannstrom I.O."/>
            <person name="Guillou S."/>
            <person name="Cros-Aarteil S."/>
            <person name="Calhoun S."/>
            <person name="Kuo A."/>
            <person name="Mondo S."/>
            <person name="Pangilinan J."/>
            <person name="Riley R."/>
            <person name="Labutti K."/>
            <person name="Andreopoulos B."/>
            <person name="Lipzen A."/>
            <person name="Chen C."/>
            <person name="Yanf M."/>
            <person name="Daum C."/>
            <person name="Ng V."/>
            <person name="Clum A."/>
            <person name="Steindorff A."/>
            <person name="Ohm R."/>
            <person name="Martin F."/>
            <person name="Silar P."/>
            <person name="Natvig D."/>
            <person name="Lalanne C."/>
            <person name="Gautier V."/>
            <person name="Ament-Velasquez S.L."/>
            <person name="Kruys A."/>
            <person name="Hutchinson M.I."/>
            <person name="Powell A.J."/>
            <person name="Barry K."/>
            <person name="Miller A.N."/>
            <person name="Grigoriev I.V."/>
            <person name="Debuchy R."/>
            <person name="Gladieux P."/>
            <person name="Thoren M.H."/>
            <person name="Johannesson H."/>
        </authorList>
    </citation>
    <scope>NUCLEOTIDE SEQUENCE</scope>
    <source>
        <strain evidence="2">CBS 118394</strain>
    </source>
</reference>
<evidence type="ECO:0000256" key="1">
    <source>
        <dbReference type="SAM" id="Phobius"/>
    </source>
</evidence>
<dbReference type="EMBL" id="JAUEDM010000002">
    <property type="protein sequence ID" value="KAK3326380.1"/>
    <property type="molecule type" value="Genomic_DNA"/>
</dbReference>
<keyword evidence="1" id="KW-0472">Membrane</keyword>
<comment type="caution">
    <text evidence="2">The sequence shown here is derived from an EMBL/GenBank/DDBJ whole genome shotgun (WGS) entry which is preliminary data.</text>
</comment>
<evidence type="ECO:0000313" key="3">
    <source>
        <dbReference type="Proteomes" id="UP001283341"/>
    </source>
</evidence>
<gene>
    <name evidence="2" type="ORF">B0H66DRAFT_158264</name>
</gene>